<dbReference type="InterPro" id="IPR036259">
    <property type="entry name" value="MFS_trans_sf"/>
</dbReference>
<evidence type="ECO:0000256" key="10">
    <source>
        <dbReference type="ARBA" id="ARBA00022553"/>
    </source>
</evidence>
<evidence type="ECO:0000256" key="7">
    <source>
        <dbReference type="ARBA" id="ARBA00012513"/>
    </source>
</evidence>
<feature type="region of interest" description="Disordered" evidence="31">
    <location>
        <begin position="628"/>
        <end position="692"/>
    </location>
</feature>
<feature type="binding site" evidence="30">
    <location>
        <position position="1931"/>
    </location>
    <ligand>
        <name>ATP</name>
        <dbReference type="ChEBI" id="CHEBI:30616"/>
    </ligand>
</feature>
<feature type="site" description="Electron transfer via tryptophanyl radical" evidence="29">
    <location>
        <position position="1497"/>
    </location>
</feature>
<accession>A0A6A4S8Z5</accession>
<dbReference type="Pfam" id="PF00069">
    <property type="entry name" value="Pkinase"/>
    <property type="match status" value="2"/>
</dbReference>
<dbReference type="InterPro" id="IPR020846">
    <property type="entry name" value="MFS_dom"/>
</dbReference>
<evidence type="ECO:0000256" key="31">
    <source>
        <dbReference type="SAM" id="MobiDB-lite"/>
    </source>
</evidence>
<dbReference type="PROSITE" id="PS50104">
    <property type="entry name" value="TIR"/>
    <property type="match status" value="1"/>
</dbReference>
<dbReference type="CDD" id="cd08312">
    <property type="entry name" value="Death_MyD88"/>
    <property type="match status" value="1"/>
</dbReference>
<dbReference type="PRINTS" id="PR00147">
    <property type="entry name" value="DNAPHOTLYASE"/>
</dbReference>
<dbReference type="FunFam" id="1.10.510.10:FF:000068">
    <property type="entry name" value="STE20/SPS1-related proline-alanine-rich protein kinase"/>
    <property type="match status" value="1"/>
</dbReference>
<keyword evidence="12" id="KW-0808">Transferase</keyword>
<feature type="transmembrane region" description="Helical" evidence="32">
    <location>
        <begin position="2790"/>
        <end position="2809"/>
    </location>
</feature>
<dbReference type="Proteomes" id="UP000438429">
    <property type="component" value="Unassembled WGS sequence"/>
</dbReference>
<dbReference type="InterPro" id="IPR034249">
    <property type="entry name" value="MyD88_Death"/>
</dbReference>
<evidence type="ECO:0000256" key="27">
    <source>
        <dbReference type="ARBA" id="ARBA00048679"/>
    </source>
</evidence>
<feature type="region of interest" description="Disordered" evidence="31">
    <location>
        <begin position="725"/>
        <end position="744"/>
    </location>
</feature>
<dbReference type="InterPro" id="IPR006050">
    <property type="entry name" value="DNA_photolyase_N"/>
</dbReference>
<dbReference type="SUPFAM" id="SSF103473">
    <property type="entry name" value="MFS general substrate transporter"/>
    <property type="match status" value="1"/>
</dbReference>
<keyword evidence="10" id="KW-0597">Phosphoprotein</keyword>
<feature type="compositionally biased region" description="Polar residues" evidence="31">
    <location>
        <begin position="2250"/>
        <end position="2271"/>
    </location>
</feature>
<dbReference type="Gene3D" id="3.40.50.10140">
    <property type="entry name" value="Toll/interleukin-1 receptor homology (TIR) domain"/>
    <property type="match status" value="1"/>
</dbReference>
<feature type="domain" description="Protein kinase" evidence="33">
    <location>
        <begin position="841"/>
        <end position="1103"/>
    </location>
</feature>
<dbReference type="InterPro" id="IPR000719">
    <property type="entry name" value="Prot_kinase_dom"/>
</dbReference>
<keyword evidence="16" id="KW-0418">Kinase</keyword>
<feature type="region of interest" description="Disordered" evidence="31">
    <location>
        <begin position="757"/>
        <end position="777"/>
    </location>
</feature>
<evidence type="ECO:0000256" key="6">
    <source>
        <dbReference type="ARBA" id="ARBA00008874"/>
    </source>
</evidence>
<evidence type="ECO:0000259" key="36">
    <source>
        <dbReference type="PROSITE" id="PS50850"/>
    </source>
</evidence>
<dbReference type="Gene3D" id="3.40.50.620">
    <property type="entry name" value="HUPs"/>
    <property type="match status" value="1"/>
</dbReference>
<dbReference type="SUPFAM" id="SSF48173">
    <property type="entry name" value="Cryptochrome/photolyase FAD-binding domain"/>
    <property type="match status" value="1"/>
</dbReference>
<evidence type="ECO:0000256" key="17">
    <source>
        <dbReference type="ARBA" id="ARBA00022827"/>
    </source>
</evidence>
<evidence type="ECO:0000256" key="21">
    <source>
        <dbReference type="ARBA" id="ARBA00022990"/>
    </source>
</evidence>
<comment type="cofactor">
    <cofactor evidence="2">
        <name>Mg(2+)</name>
        <dbReference type="ChEBI" id="CHEBI:18420"/>
    </cofactor>
</comment>
<evidence type="ECO:0000256" key="25">
    <source>
        <dbReference type="ARBA" id="ARBA00042936"/>
    </source>
</evidence>
<dbReference type="Pfam" id="PF12202">
    <property type="entry name" value="OSR1_C"/>
    <property type="match status" value="1"/>
</dbReference>
<feature type="region of interest" description="Disordered" evidence="31">
    <location>
        <begin position="205"/>
        <end position="229"/>
    </location>
</feature>
<feature type="compositionally biased region" description="Acidic residues" evidence="31">
    <location>
        <begin position="2219"/>
        <end position="2233"/>
    </location>
</feature>
<dbReference type="PROSITE" id="PS50850">
    <property type="entry name" value="MFS"/>
    <property type="match status" value="1"/>
</dbReference>
<dbReference type="SMART" id="SM00005">
    <property type="entry name" value="DEATH"/>
    <property type="match status" value="1"/>
</dbReference>
<keyword evidence="9" id="KW-0723">Serine/threonine-protein kinase</keyword>
<dbReference type="GO" id="GO:0004674">
    <property type="term" value="F:protein serine/threonine kinase activity"/>
    <property type="evidence" value="ECO:0007669"/>
    <property type="project" value="UniProtKB-KW"/>
</dbReference>
<dbReference type="Gene3D" id="1.20.1250.20">
    <property type="entry name" value="MFS general substrate transporter like domains"/>
    <property type="match status" value="1"/>
</dbReference>
<dbReference type="EC" id="2.7.11.1" evidence="7"/>
<evidence type="ECO:0000256" key="4">
    <source>
        <dbReference type="ARBA" id="ARBA00004496"/>
    </source>
</evidence>
<dbReference type="Pfam" id="PF01582">
    <property type="entry name" value="TIR"/>
    <property type="match status" value="1"/>
</dbReference>
<organism evidence="38 39">
    <name type="scientific">Scophthalmus maximus</name>
    <name type="common">Turbot</name>
    <name type="synonym">Psetta maxima</name>
    <dbReference type="NCBI Taxonomy" id="52904"/>
    <lineage>
        <taxon>Eukaryota</taxon>
        <taxon>Metazoa</taxon>
        <taxon>Chordata</taxon>
        <taxon>Craniata</taxon>
        <taxon>Vertebrata</taxon>
        <taxon>Euteleostomi</taxon>
        <taxon>Actinopterygii</taxon>
        <taxon>Neopterygii</taxon>
        <taxon>Teleostei</taxon>
        <taxon>Neoteleostei</taxon>
        <taxon>Acanthomorphata</taxon>
        <taxon>Carangaria</taxon>
        <taxon>Pleuronectiformes</taxon>
        <taxon>Pleuronectoidei</taxon>
        <taxon>Scophthalmidae</taxon>
        <taxon>Scophthalmus</taxon>
    </lineage>
</organism>
<feature type="compositionally biased region" description="Polar residues" evidence="31">
    <location>
        <begin position="681"/>
        <end position="692"/>
    </location>
</feature>
<dbReference type="Pfam" id="PF00531">
    <property type="entry name" value="Death"/>
    <property type="match status" value="1"/>
</dbReference>
<dbReference type="CDD" id="cd06610">
    <property type="entry name" value="STKc_OSR1_SPAK"/>
    <property type="match status" value="1"/>
</dbReference>
<evidence type="ECO:0000256" key="9">
    <source>
        <dbReference type="ARBA" id="ARBA00022527"/>
    </source>
</evidence>
<dbReference type="Gene3D" id="1.10.510.10">
    <property type="entry name" value="Transferase(Phosphotransferase) domain 1"/>
    <property type="match status" value="2"/>
</dbReference>
<feature type="domain" description="Death" evidence="34">
    <location>
        <begin position="1666"/>
        <end position="1744"/>
    </location>
</feature>
<dbReference type="InterPro" id="IPR000270">
    <property type="entry name" value="PB1_dom"/>
</dbReference>
<keyword evidence="22" id="KW-0157">Chromophore</keyword>
<dbReference type="PROSITE" id="PS00216">
    <property type="entry name" value="SUGAR_TRANSPORT_1"/>
    <property type="match status" value="1"/>
</dbReference>
<evidence type="ECO:0000256" key="5">
    <source>
        <dbReference type="ARBA" id="ARBA00005862"/>
    </source>
</evidence>
<dbReference type="GO" id="GO:0035556">
    <property type="term" value="P:intracellular signal transduction"/>
    <property type="evidence" value="ECO:0007669"/>
    <property type="project" value="TreeGrafter"/>
</dbReference>
<dbReference type="Pfam" id="PF00875">
    <property type="entry name" value="DNA_photolyase"/>
    <property type="match status" value="1"/>
</dbReference>
<evidence type="ECO:0000256" key="24">
    <source>
        <dbReference type="ARBA" id="ARBA00040079"/>
    </source>
</evidence>
<comment type="catalytic activity">
    <reaction evidence="26">
        <text>L-threonyl-[protein] + ATP = O-phospho-L-threonyl-[protein] + ADP + H(+)</text>
        <dbReference type="Rhea" id="RHEA:46608"/>
        <dbReference type="Rhea" id="RHEA-COMP:11060"/>
        <dbReference type="Rhea" id="RHEA-COMP:11605"/>
        <dbReference type="ChEBI" id="CHEBI:15378"/>
        <dbReference type="ChEBI" id="CHEBI:30013"/>
        <dbReference type="ChEBI" id="CHEBI:30616"/>
        <dbReference type="ChEBI" id="CHEBI:61977"/>
        <dbReference type="ChEBI" id="CHEBI:456216"/>
        <dbReference type="EC" id="2.7.11.1"/>
    </reaction>
</comment>
<feature type="compositionally biased region" description="Basic and acidic residues" evidence="31">
    <location>
        <begin position="632"/>
        <end position="641"/>
    </location>
</feature>
<proteinExistence type="inferred from homology"/>
<evidence type="ECO:0000256" key="32">
    <source>
        <dbReference type="SAM" id="Phobius"/>
    </source>
</evidence>
<dbReference type="FunFam" id="1.10.510.10:FF:000071">
    <property type="entry name" value="Mitogen-activated protein kinase kinase kinase 3 isoform 2"/>
    <property type="match status" value="1"/>
</dbReference>
<dbReference type="GO" id="GO:0010820">
    <property type="term" value="P:positive regulation of T cell chemotaxis"/>
    <property type="evidence" value="ECO:0007669"/>
    <property type="project" value="TreeGrafter"/>
</dbReference>
<dbReference type="SUPFAM" id="SSF52425">
    <property type="entry name" value="Cryptochrome/photolyase, N-terminal domain"/>
    <property type="match status" value="1"/>
</dbReference>
<dbReference type="GO" id="GO:0005524">
    <property type="term" value="F:ATP binding"/>
    <property type="evidence" value="ECO:0007669"/>
    <property type="project" value="UniProtKB-UniRule"/>
</dbReference>
<evidence type="ECO:0000256" key="30">
    <source>
        <dbReference type="PROSITE-ProRule" id="PRU10141"/>
    </source>
</evidence>
<evidence type="ECO:0000256" key="22">
    <source>
        <dbReference type="ARBA" id="ARBA00022991"/>
    </source>
</evidence>
<evidence type="ECO:0000256" key="20">
    <source>
        <dbReference type="ARBA" id="ARBA00022989"/>
    </source>
</evidence>
<dbReference type="InterPro" id="IPR000157">
    <property type="entry name" value="TIR_dom"/>
</dbReference>
<dbReference type="Pfam" id="PF00564">
    <property type="entry name" value="PB1"/>
    <property type="match status" value="1"/>
</dbReference>
<dbReference type="GO" id="GO:0046872">
    <property type="term" value="F:metal ion binding"/>
    <property type="evidence" value="ECO:0007669"/>
    <property type="project" value="UniProtKB-KW"/>
</dbReference>
<dbReference type="InterPro" id="IPR036155">
    <property type="entry name" value="Crypto/Photolyase_N_sf"/>
</dbReference>
<keyword evidence="11 28" id="KW-0285">Flavoprotein</keyword>
<feature type="transmembrane region" description="Helical" evidence="32">
    <location>
        <begin position="2540"/>
        <end position="2557"/>
    </location>
</feature>
<feature type="domain" description="Photolyase/cryptochrome alpha/beta" evidence="37">
    <location>
        <begin position="1126"/>
        <end position="1262"/>
    </location>
</feature>
<dbReference type="InterPro" id="IPR011029">
    <property type="entry name" value="DEATH-like_dom_sf"/>
</dbReference>
<dbReference type="InterPro" id="IPR024678">
    <property type="entry name" value="Kinase_OSR1/WNK_CCT"/>
</dbReference>
<feature type="transmembrane region" description="Helical" evidence="32">
    <location>
        <begin position="2733"/>
        <end position="2750"/>
    </location>
</feature>
<feature type="domain" description="TIR" evidence="35">
    <location>
        <begin position="1789"/>
        <end position="1953"/>
    </location>
</feature>
<evidence type="ECO:0000256" key="19">
    <source>
        <dbReference type="ARBA" id="ARBA00022842"/>
    </source>
</evidence>
<dbReference type="Pfam" id="PF03441">
    <property type="entry name" value="FAD_binding_7"/>
    <property type="match status" value="1"/>
</dbReference>
<dbReference type="GO" id="GO:0006281">
    <property type="term" value="P:DNA repair"/>
    <property type="evidence" value="ECO:0007669"/>
    <property type="project" value="InterPro"/>
</dbReference>
<reference evidence="38 39" key="1">
    <citation type="submission" date="2019-06" db="EMBL/GenBank/DDBJ databases">
        <title>Draft genomes of female and male turbot (Scophthalmus maximus).</title>
        <authorList>
            <person name="Xu H."/>
            <person name="Xu X.-W."/>
            <person name="Shao C."/>
            <person name="Chen S."/>
        </authorList>
    </citation>
    <scope>NUCLEOTIDE SEQUENCE [LARGE SCALE GENOMIC DNA]</scope>
    <source>
        <strain evidence="38">Ysfricsl-2016a</strain>
        <tissue evidence="38">Blood</tissue>
    </source>
</reference>
<dbReference type="GO" id="GO:0003913">
    <property type="term" value="F:DNA photolyase activity"/>
    <property type="evidence" value="ECO:0007669"/>
    <property type="project" value="InterPro"/>
</dbReference>
<evidence type="ECO:0000256" key="1">
    <source>
        <dbReference type="ARBA" id="ARBA00001932"/>
    </source>
</evidence>
<dbReference type="InterPro" id="IPR017441">
    <property type="entry name" value="Protein_kinase_ATP_BS"/>
</dbReference>
<evidence type="ECO:0000256" key="14">
    <source>
        <dbReference type="ARBA" id="ARBA00022723"/>
    </source>
</evidence>
<keyword evidence="8" id="KW-0963">Cytoplasm</keyword>
<evidence type="ECO:0000259" key="34">
    <source>
        <dbReference type="PROSITE" id="PS50017"/>
    </source>
</evidence>
<protein>
    <recommendedName>
        <fullName evidence="24">Serine/threonine-protein kinase OSR1</fullName>
        <ecNumber evidence="7">2.7.11.1</ecNumber>
    </recommendedName>
    <alternativeName>
        <fullName evidence="25">Oxidative stress-responsive 1 protein</fullName>
    </alternativeName>
</protein>
<feature type="transmembrane region" description="Helical" evidence="32">
    <location>
        <begin position="2851"/>
        <end position="2869"/>
    </location>
</feature>
<feature type="binding site" evidence="28">
    <location>
        <position position="1360"/>
    </location>
    <ligand>
        <name>FAD</name>
        <dbReference type="ChEBI" id="CHEBI:57692"/>
    </ligand>
</feature>
<feature type="transmembrane region" description="Helical" evidence="32">
    <location>
        <begin position="2564"/>
        <end position="2582"/>
    </location>
</feature>
<dbReference type="SMART" id="SM00666">
    <property type="entry name" value="PB1"/>
    <property type="match status" value="1"/>
</dbReference>
<feature type="transmembrane region" description="Helical" evidence="32">
    <location>
        <begin position="2815"/>
        <end position="2839"/>
    </location>
</feature>
<feature type="transmembrane region" description="Helical" evidence="32">
    <location>
        <begin position="2588"/>
        <end position="2609"/>
    </location>
</feature>
<keyword evidence="17 28" id="KW-0274">FAD</keyword>
<dbReference type="GO" id="GO:0016020">
    <property type="term" value="C:membrane"/>
    <property type="evidence" value="ECO:0007669"/>
    <property type="project" value="UniProtKB-SubCell"/>
</dbReference>
<evidence type="ECO:0000313" key="38">
    <source>
        <dbReference type="EMBL" id="KAF0028060.1"/>
    </source>
</evidence>
<feature type="region of interest" description="Disordered" evidence="31">
    <location>
        <begin position="2913"/>
        <end position="2932"/>
    </location>
</feature>
<dbReference type="InterPro" id="IPR002081">
    <property type="entry name" value="Cryptochrome/DNA_photolyase_1"/>
</dbReference>
<dbReference type="InterPro" id="IPR005101">
    <property type="entry name" value="Cryptochr/Photolyase_FAD-bd"/>
</dbReference>
<dbReference type="InterPro" id="IPR036134">
    <property type="entry name" value="Crypto/Photolyase_FAD-like_sf"/>
</dbReference>
<dbReference type="SMART" id="SM00255">
    <property type="entry name" value="TIR"/>
    <property type="match status" value="1"/>
</dbReference>
<dbReference type="GO" id="GO:0022857">
    <property type="term" value="F:transmembrane transporter activity"/>
    <property type="evidence" value="ECO:0007669"/>
    <property type="project" value="InterPro"/>
</dbReference>
<evidence type="ECO:0000256" key="23">
    <source>
        <dbReference type="ARBA" id="ARBA00023136"/>
    </source>
</evidence>
<keyword evidence="15 30" id="KW-0547">Nucleotide-binding</keyword>
<dbReference type="InterPro" id="IPR035897">
    <property type="entry name" value="Toll_tir_struct_dom_sf"/>
</dbReference>
<dbReference type="PROSITE" id="PS51645">
    <property type="entry name" value="PHR_CRY_ALPHA_BETA"/>
    <property type="match status" value="1"/>
</dbReference>
<dbReference type="PANTHER" id="PTHR48012">
    <property type="entry name" value="STERILE20-LIKE KINASE, ISOFORM B-RELATED"/>
    <property type="match status" value="1"/>
</dbReference>
<dbReference type="PANTHER" id="PTHR48012:SF1">
    <property type="entry name" value="SERINE_THREONINE-PROTEIN KINASE OSR1"/>
    <property type="match status" value="1"/>
</dbReference>
<feature type="site" description="Electron transfer via tryptophanyl radical" evidence="29">
    <location>
        <position position="1520"/>
    </location>
</feature>
<dbReference type="GO" id="GO:0005829">
    <property type="term" value="C:cytosol"/>
    <property type="evidence" value="ECO:0007669"/>
    <property type="project" value="TreeGrafter"/>
</dbReference>
<dbReference type="PROSITE" id="PS50017">
    <property type="entry name" value="DEATH_DOMAIN"/>
    <property type="match status" value="1"/>
</dbReference>
<dbReference type="FunFam" id="3.30.200.20:FF:000114">
    <property type="entry name" value="serine/threonine-protein kinase OSR1 isoform X1"/>
    <property type="match status" value="1"/>
</dbReference>
<dbReference type="SUPFAM" id="SSF47986">
    <property type="entry name" value="DEATH domain"/>
    <property type="match status" value="1"/>
</dbReference>
<comment type="cofactor">
    <cofactor evidence="1">
        <name>(6R)-5,10-methylene-5,6,7,8-tetrahydrofolate</name>
        <dbReference type="ChEBI" id="CHEBI:15636"/>
    </cofactor>
</comment>
<dbReference type="SMART" id="SM00220">
    <property type="entry name" value="S_TKc"/>
    <property type="match status" value="2"/>
</dbReference>
<dbReference type="FunFam" id="3.10.20.90:FF:000026">
    <property type="entry name" value="Mitogen-activated protein kinase kinase kinase 3 isoform 2"/>
    <property type="match status" value="1"/>
</dbReference>
<keyword evidence="20 32" id="KW-1133">Transmembrane helix</keyword>
<dbReference type="Pfam" id="PF00083">
    <property type="entry name" value="Sugar_tr"/>
    <property type="match status" value="1"/>
</dbReference>
<dbReference type="FunFam" id="1.10.533.10:FF:000029">
    <property type="entry name" value="Myeloid differentiation primary response protein MyD88"/>
    <property type="match status" value="1"/>
</dbReference>
<feature type="site" description="Electron transfer via tryptophanyl radical" evidence="29">
    <location>
        <position position="1444"/>
    </location>
</feature>
<name>A0A6A4S8Z5_SCOMX</name>
<dbReference type="InterPro" id="IPR050629">
    <property type="entry name" value="STE20/SPS1-PAK"/>
</dbReference>
<evidence type="ECO:0000256" key="11">
    <source>
        <dbReference type="ARBA" id="ARBA00022630"/>
    </source>
</evidence>
<dbReference type="InterPro" id="IPR014133">
    <property type="entry name" value="Cry_DASH"/>
</dbReference>
<dbReference type="Gene3D" id="1.25.40.80">
    <property type="match status" value="1"/>
</dbReference>
<dbReference type="PROSITE" id="PS00107">
    <property type="entry name" value="PROTEIN_KINASE_ATP"/>
    <property type="match status" value="2"/>
</dbReference>
<feature type="region of interest" description="Disordered" evidence="31">
    <location>
        <begin position="2198"/>
        <end position="2306"/>
    </location>
</feature>
<dbReference type="PROSITE" id="PS50011">
    <property type="entry name" value="PROTEIN_KINASE_DOM"/>
    <property type="match status" value="2"/>
</dbReference>
<dbReference type="Gene3D" id="3.10.20.90">
    <property type="entry name" value="Phosphatidylinositol 3-kinase Catalytic Subunit, Chain A, domain 1"/>
    <property type="match status" value="2"/>
</dbReference>
<comment type="caution">
    <text evidence="38">The sequence shown here is derived from an EMBL/GenBank/DDBJ whole genome shotgun (WGS) entry which is preliminary data.</text>
</comment>
<evidence type="ECO:0000256" key="12">
    <source>
        <dbReference type="ARBA" id="ARBA00022679"/>
    </source>
</evidence>
<dbReference type="GO" id="GO:0045087">
    <property type="term" value="P:innate immune response"/>
    <property type="evidence" value="ECO:0007669"/>
    <property type="project" value="UniProtKB-ARBA"/>
</dbReference>
<evidence type="ECO:0000256" key="28">
    <source>
        <dbReference type="PIRSR" id="PIRSR602081-1"/>
    </source>
</evidence>
<keyword evidence="19" id="KW-0460">Magnesium</keyword>
<evidence type="ECO:0000256" key="8">
    <source>
        <dbReference type="ARBA" id="ARBA00022490"/>
    </source>
</evidence>
<evidence type="ECO:0000256" key="15">
    <source>
        <dbReference type="ARBA" id="ARBA00022741"/>
    </source>
</evidence>
<evidence type="ECO:0000259" key="35">
    <source>
        <dbReference type="PROSITE" id="PS50104"/>
    </source>
</evidence>
<feature type="compositionally biased region" description="Low complexity" evidence="31">
    <location>
        <begin position="642"/>
        <end position="654"/>
    </location>
</feature>
<sequence>MKMSNLNLHPPPDIRIDWETYNVDQDERKLVDVVVAYGDAFPIKDVDGNEVMSGAMLLPDGNSQTAWNREGAGQTDMEEEEEEEEEENIAVDEKEASLYPFPENKKLFSVYIRPHVGNLSDYPYCVTPQQIVIPAKSSSTIHVSFTPLTLSGSAHQSRCVGFALGFMSLDSKLEFAVQEFDVTRSLQLTNTSEMPLHFRLGTRPPFTVLKPQPRARTGTSSSSPAGDSESLLLQPRKSMQVKVTFHCSLPLLDHVQQADEEIPAGVTVIHDASGQRRLRFQHDLLIRYSNNSLQTVPLCAHLDLSTLCLSTPDFDFGYCYVGQMQTREVNIYSCGAHTYWKSVIGEHRTVFQLCFVCILQTLTLAQQSCSQTCPEVWKLSRTFLEIDIGIAFHALKETLKEFRSDKKREVELCARVQQGHFLMMTVNMDDGLQNGPGQHRNSQDTAQALVVLKGVHAHMQEAVTVCFVSLTARAQGSLELRVCVEAGLKRHLSPESEAVIMRNKDGDDEEALNSIMKDLAALGRCYTQHNKPKSRTLLYKQDLRVKLEHEREKRIIPFQRPLKIKELIQKVTEAFGQQMDMFFMEKELLLPLKTQEDLDQAVLTLGSSSGTNGLLRILLKTPKNNHYLQVNSRDKQSEMRSSRSLGDLKGSLLKGSERVRKHSTGSLHTGRTSPPPGSVPEEQQQIARQGSYTSIHSEGEFIPETLDQNMLDVFGSTDNSLSNSCQSIDQALDSPPYSQNNRDNNYLNLNYEYKGRHGKGGTFPRQFQLPNRSKDYGDRRRTLPRSFMPQENLFQLVPSSRTRSYNGDSTMQYSDLRSLGRTADKSCQLGTAKSPRAPVNWRQGKLLGRGAFGEVYLCYDADTGRELAAKQVPFEPDCQETSKEVNALECEIQLLKNLRHERIVQYYGCLRDLEQKKLTIFVEFMPGGSIKDQLKAYGALTEKVTRRYTRQILQGVSYLHSNMIVHRDIKGANILRDSSGNVKLGDFGASKRIQTICMSGTGIKSVTGTPYWMSPEVINGEGYGRKADVWSVACTIVEMLTQKPPWAEYEAMAAIFKIATQPTKPKLPESVSDACRDFLRQSTPKPGTGRTRLCGTKRPHSCFIDNFLFDFAAPTITPGCVMSTSRTVICLLRNDLRLHDNELFHWAQRNAEKIVPLYCFDPRHYVGTHNYNLPKTGPFRLRFLLESVRDLRDTLLAKGSNLVVRRGKPEDVVAELIKQLGSVSTVAFHEEVTSEELHVEKKVKEICAQMRVKVHTCWGSTLYHRDDLPFHHMSRLPDVYTQFRKAVETQSKVRPVFPAPEQLKPLPPGLEEGAIPMAQDLQQTEPLTDPRSAFPCSGGESQALARLKHYFWDTDAVATYKETRNGLIGVDYSTKFAPWLANGCISPRYIYHQIQQYERERTANQSTYWVIFELLWRDYFKFVGVKYGNRLFQVQGLQDKSVPWKKDMKLFDAWKEGRTGVPFVDANMRELAMTGFMSNRGRQNVASFLTKDLGLDWRMGAEWFEYMLIDHDVCSNYGNWLYSAGIGNDPRENRKFNMIKQGLDYDSNGDYVRQWIPELQGISGADAHTPWTLSPAVLSHARVSLSETYPTPIVTAPEWSRHVNKKPFFDITSSFSGQVELRRPYIRPHHVYLGPMLTATTMACAGSGVDLWSVPVTALNVTTRRTLALYLNPKNAVAADWTAAAEAMGFTYLEIKNYEAVRSPTAALLDEWQARSRDATVGKLLSILGKLERNDILEDLRPLIDEDVRRHCERRADRPLQVPEVDSCVPRTPERVGITLEDDPNGSPEMFDAFICYCQSDFEFVHEMIRELEQTEYKLKLCVFDRDVLPGSCVWTITSELIEKRCKRMVVVISDEYLDSDACDFQTKFALSLCPGSTAPAHSSAMSEDPSCQPWSINKDDYELHEVIGSGATAVVQAAYCLPRKEKVAIKRINLEKCQTSMDELLKEIQAMSQCHHPNIVSYYTSFVVKDELWLVMKLLSGGSGLDVIKHIMSRGEHRSGVLDEACIATVLKDVLEGLEYLHKNGQIHRDLKAGNILLGADGSVQIADFGVSAFLATGGDITRNKVRKTFVGTPCWMAPEVMEQVKGYDFKADIWSFGITAIELATGAAPYHKYPPMKVLMLTLQNDPPTLETGITDKEMVKKYGKSFRKMISLCLQKEPEKRPTSSELLKHKFFQKAKNHDYLHEKLVQRAPTITERSKRVRRVPGSSGRLHKTEDGEWEWSDDELDEESEEGRAAVAALRSPRVKEGSQNSEVFQTPEPSSNQLQPTAAGQAELPQAAGAVPLQPTPVNTQPAAQAASPTPASADVKAPISLVLRLRNSKKELNDIRFEFMPGRDTADGVSQELVSAGLVDGRDLVIVAANLQKIVDEPQSNKNVTFKLLDVPLSHAALWRHNDTNMSNFGQILKEIGEFGSFQKRLVAVLCIPSIFVAFDVMGQVFTGMNFPHHCNTDWILNQGPNLTDERQRNLTIPVNADGKYKSCEMFTPVDLDLEIIEAYGINTTTGCINGSDYVAPKGASSIVTEFDLVCDRSSFIEVSQSIYMAGLLVGALVLGQMADRFGRRFVVLLSLLQLLLCDVAAAFSPNIYVYIVLKFLGGISISGILTNVFVIGGEWSDSSKFALCTIICHSTFPLGLMMMSGIAYLIRNWRILQLVLFTPMVLVLGIFYWILPESARWLITQGKKKEAIKEICRAAKVNGRKVPGDLLDRLEVVGASNRGTMLDIFRISYLRKRALVMSFVWFGTSLMYYGLSLNVGNFGLDIYLTQFIFGVVEIPARLGSLPLMQHFGRRICQVGVLVLGGSACLGILAIPKDLPVVVTVIAVLGKFSATASFSIVYVYTAELYPTVIRQNGLGLNSMCARVAGILAPLVRLLDVYHYTIPMLIYGIIPIAAGGFCLLLPETCNVELQDHTELREPENGAAENVSVSGPSTKM</sequence>
<comment type="similarity">
    <text evidence="5">Belongs to the DNA photolyase class-1 family.</text>
</comment>
<evidence type="ECO:0000256" key="26">
    <source>
        <dbReference type="ARBA" id="ARBA00047899"/>
    </source>
</evidence>
<dbReference type="Gene3D" id="1.10.579.10">
    <property type="entry name" value="DNA Cyclobutane Dipyrimidine Photolyase, subunit A, domain 3"/>
    <property type="match status" value="1"/>
</dbReference>
<keyword evidence="18 30" id="KW-0067">ATP-binding</keyword>
<dbReference type="InterPro" id="IPR005828">
    <property type="entry name" value="MFS_sugar_transport-like"/>
</dbReference>
<gene>
    <name evidence="38" type="ORF">F2P81_019147</name>
</gene>
<keyword evidence="14" id="KW-0479">Metal-binding</keyword>
<comment type="catalytic activity">
    <reaction evidence="27">
        <text>L-seryl-[protein] + ATP = O-phospho-L-seryl-[protein] + ADP + H(+)</text>
        <dbReference type="Rhea" id="RHEA:17989"/>
        <dbReference type="Rhea" id="RHEA-COMP:9863"/>
        <dbReference type="Rhea" id="RHEA-COMP:11604"/>
        <dbReference type="ChEBI" id="CHEBI:15378"/>
        <dbReference type="ChEBI" id="CHEBI:29999"/>
        <dbReference type="ChEBI" id="CHEBI:30616"/>
        <dbReference type="ChEBI" id="CHEBI:83421"/>
        <dbReference type="ChEBI" id="CHEBI:456216"/>
        <dbReference type="EC" id="2.7.11.1"/>
    </reaction>
</comment>
<dbReference type="CDD" id="cd17374">
    <property type="entry name" value="MFS_OAT"/>
    <property type="match status" value="1"/>
</dbReference>
<feature type="domain" description="Protein kinase" evidence="33">
    <location>
        <begin position="1902"/>
        <end position="2176"/>
    </location>
</feature>
<dbReference type="InterPro" id="IPR005829">
    <property type="entry name" value="Sugar_transporter_CS"/>
</dbReference>
<feature type="transmembrane region" description="Helical" evidence="32">
    <location>
        <begin position="2621"/>
        <end position="2644"/>
    </location>
</feature>
<dbReference type="Gene3D" id="3.30.200.20">
    <property type="entry name" value="Phosphorylase Kinase, domain 1"/>
    <property type="match status" value="1"/>
</dbReference>
<dbReference type="InterPro" id="IPR014729">
    <property type="entry name" value="Rossmann-like_a/b/a_fold"/>
</dbReference>
<feature type="domain" description="Major facilitator superfamily (MFS) profile" evidence="36">
    <location>
        <begin position="2494"/>
        <end position="2903"/>
    </location>
</feature>
<feature type="transmembrane region" description="Helical" evidence="32">
    <location>
        <begin position="2875"/>
        <end position="2898"/>
    </location>
</feature>
<evidence type="ECO:0000259" key="33">
    <source>
        <dbReference type="PROSITE" id="PS50011"/>
    </source>
</evidence>
<feature type="compositionally biased region" description="Low complexity" evidence="31">
    <location>
        <begin position="2293"/>
        <end position="2306"/>
    </location>
</feature>
<keyword evidence="21" id="KW-0007">Acetylation</keyword>
<comment type="subcellular location">
    <subcellularLocation>
        <location evidence="4">Cytoplasm</location>
    </subcellularLocation>
    <subcellularLocation>
        <location evidence="3">Membrane</location>
        <topology evidence="3">Multi-pass membrane protein</topology>
    </subcellularLocation>
</comment>
<dbReference type="InterPro" id="IPR011009">
    <property type="entry name" value="Kinase-like_dom_sf"/>
</dbReference>
<dbReference type="NCBIfam" id="TIGR02765">
    <property type="entry name" value="crypto_DASH"/>
    <property type="match status" value="1"/>
</dbReference>
<dbReference type="SUPFAM" id="SSF52200">
    <property type="entry name" value="Toll/Interleukin receptor TIR domain"/>
    <property type="match status" value="1"/>
</dbReference>
<feature type="binding site" evidence="28">
    <location>
        <begin position="1413"/>
        <end position="1420"/>
    </location>
    <ligand>
        <name>FAD</name>
        <dbReference type="ChEBI" id="CHEBI:57692"/>
    </ligand>
</feature>
<feature type="transmembrane region" description="Helical" evidence="32">
    <location>
        <begin position="2762"/>
        <end position="2783"/>
    </location>
</feature>
<evidence type="ECO:0000256" key="16">
    <source>
        <dbReference type="ARBA" id="ARBA00022777"/>
    </source>
</evidence>
<dbReference type="SUPFAM" id="SSF56112">
    <property type="entry name" value="Protein kinase-like (PK-like)"/>
    <property type="match status" value="2"/>
</dbReference>
<evidence type="ECO:0000256" key="18">
    <source>
        <dbReference type="ARBA" id="ARBA00022840"/>
    </source>
</evidence>
<evidence type="ECO:0000256" key="13">
    <source>
        <dbReference type="ARBA" id="ARBA00022692"/>
    </source>
</evidence>
<evidence type="ECO:0000259" key="37">
    <source>
        <dbReference type="PROSITE" id="PS51645"/>
    </source>
</evidence>
<evidence type="ECO:0000256" key="3">
    <source>
        <dbReference type="ARBA" id="ARBA00004141"/>
    </source>
</evidence>
<feature type="transmembrane region" description="Helical" evidence="32">
    <location>
        <begin position="2650"/>
        <end position="2670"/>
    </location>
</feature>
<feature type="compositionally biased region" description="Polar residues" evidence="31">
    <location>
        <begin position="2923"/>
        <end position="2932"/>
    </location>
</feature>
<dbReference type="InterPro" id="IPR000488">
    <property type="entry name" value="Death_dom"/>
</dbReference>
<dbReference type="EMBL" id="VEVO01000017">
    <property type="protein sequence ID" value="KAF0028060.1"/>
    <property type="molecule type" value="Genomic_DNA"/>
</dbReference>
<evidence type="ECO:0000313" key="39">
    <source>
        <dbReference type="Proteomes" id="UP000438429"/>
    </source>
</evidence>
<comment type="similarity">
    <text evidence="6">Belongs to the protein kinase superfamily. STE Ser/Thr protein kinase family. STE20 subfamily.</text>
</comment>
<comment type="cofactor">
    <cofactor evidence="28">
        <name>FAD</name>
        <dbReference type="ChEBI" id="CHEBI:57692"/>
    </cofactor>
    <text evidence="28">Binds 1 FAD per subunit.</text>
</comment>
<feature type="binding site" evidence="30">
    <location>
        <position position="870"/>
    </location>
    <ligand>
        <name>ATP</name>
        <dbReference type="ChEBI" id="CHEBI:30616"/>
    </ligand>
</feature>
<feature type="binding site" evidence="28">
    <location>
        <begin position="1510"/>
        <end position="1512"/>
    </location>
    <ligand>
        <name>FAD</name>
        <dbReference type="ChEBI" id="CHEBI:57692"/>
    </ligand>
</feature>
<evidence type="ECO:0000256" key="29">
    <source>
        <dbReference type="PIRSR" id="PIRSR602081-2"/>
    </source>
</evidence>
<dbReference type="Gene3D" id="1.10.533.10">
    <property type="entry name" value="Death Domain, Fas"/>
    <property type="match status" value="1"/>
</dbReference>
<evidence type="ECO:0000256" key="2">
    <source>
        <dbReference type="ARBA" id="ARBA00001946"/>
    </source>
</evidence>
<keyword evidence="23 32" id="KW-0472">Membrane</keyword>
<dbReference type="SUPFAM" id="SSF54277">
    <property type="entry name" value="CAD &amp; PB1 domains"/>
    <property type="match status" value="1"/>
</dbReference>
<keyword evidence="13 32" id="KW-0812">Transmembrane</keyword>